<feature type="transmembrane region" description="Helical" evidence="1">
    <location>
        <begin position="69"/>
        <end position="93"/>
    </location>
</feature>
<feature type="transmembrane region" description="Helical" evidence="1">
    <location>
        <begin position="39"/>
        <end position="57"/>
    </location>
</feature>
<dbReference type="Proteomes" id="UP000723714">
    <property type="component" value="Unassembled WGS sequence"/>
</dbReference>
<keyword evidence="1" id="KW-1133">Transmembrane helix</keyword>
<dbReference type="InterPro" id="IPR051158">
    <property type="entry name" value="Metallophosphoesterase_sf"/>
</dbReference>
<evidence type="ECO:0000259" key="2">
    <source>
        <dbReference type="Pfam" id="PF00149"/>
    </source>
</evidence>
<evidence type="ECO:0000313" key="3">
    <source>
        <dbReference type="EMBL" id="MBU3877780.1"/>
    </source>
</evidence>
<dbReference type="PANTHER" id="PTHR31302">
    <property type="entry name" value="TRANSMEMBRANE PROTEIN WITH METALLOPHOSPHOESTERASE DOMAIN-RELATED"/>
    <property type="match status" value="1"/>
</dbReference>
<keyword evidence="1" id="KW-0812">Transmembrane</keyword>
<proteinExistence type="predicted"/>
<dbReference type="Pfam" id="PF00149">
    <property type="entry name" value="Metallophos"/>
    <property type="match status" value="1"/>
</dbReference>
<dbReference type="CDD" id="cd07385">
    <property type="entry name" value="MPP_YkuE_C"/>
    <property type="match status" value="1"/>
</dbReference>
<dbReference type="RefSeq" id="WP_216244402.1">
    <property type="nucleotide sequence ID" value="NZ_JABACJ020000022.1"/>
</dbReference>
<keyword evidence="4" id="KW-1185">Reference proteome</keyword>
<accession>A0ABS6D933</accession>
<protein>
    <submittedName>
        <fullName evidence="3">Metallophosphoesterase</fullName>
    </submittedName>
</protein>
<name>A0ABS6D933_9FIRM</name>
<evidence type="ECO:0000256" key="1">
    <source>
        <dbReference type="SAM" id="Phobius"/>
    </source>
</evidence>
<dbReference type="InterPro" id="IPR004843">
    <property type="entry name" value="Calcineurin-like_PHP"/>
</dbReference>
<evidence type="ECO:0000313" key="4">
    <source>
        <dbReference type="Proteomes" id="UP000723714"/>
    </source>
</evidence>
<feature type="domain" description="Calcineurin-like phosphoesterase" evidence="2">
    <location>
        <begin position="156"/>
        <end position="321"/>
    </location>
</feature>
<organism evidence="3 4">
    <name type="scientific">Faecalicatena faecalis</name>
    <dbReference type="NCBI Taxonomy" id="2726362"/>
    <lineage>
        <taxon>Bacteria</taxon>
        <taxon>Bacillati</taxon>
        <taxon>Bacillota</taxon>
        <taxon>Clostridia</taxon>
        <taxon>Lachnospirales</taxon>
        <taxon>Lachnospiraceae</taxon>
        <taxon>Faecalicatena</taxon>
    </lineage>
</organism>
<feature type="transmembrane region" description="Helical" evidence="1">
    <location>
        <begin position="113"/>
        <end position="132"/>
    </location>
</feature>
<sequence length="385" mass="42197">MQIIFMLVAFGAFIGLFVHAGQKLFFWLSLTFKGADPRVFGILYGILVTAVLVLFVISRIPGNPVPRVLFLIDHYALGVIIYMMMFVNFADLILLLLKKSGLLAVSLLHGAELLAGALVLVLTVGLSVYGGIHSSRIQTKNYQIDLREAQGKTDSMKIVLISDLHLGYVIDDRHVEKIVKAINEIEPDLVCIAGDIFDGDITSVKNPELIQEMFSEIKASYGVYACLGNHDAGAGYEGMLEFLDKAQIHLLEDEEVLIGQKIILAGRKDSGPIGGQGEKRKALEDMPDAEKYPKIVLDHRPENIEEYGKDTDLILCGHTHQGQMFPFNLVTGAVLKANYGYYRQGQEGPQAIVTSGAGTWGPPMRVGTDNEIVVIQAEIPVSQGD</sequence>
<dbReference type="PANTHER" id="PTHR31302:SF0">
    <property type="entry name" value="TRANSMEMBRANE PROTEIN WITH METALLOPHOSPHOESTERASE DOMAIN"/>
    <property type="match status" value="1"/>
</dbReference>
<comment type="caution">
    <text evidence="3">The sequence shown here is derived from an EMBL/GenBank/DDBJ whole genome shotgun (WGS) entry which is preliminary data.</text>
</comment>
<dbReference type="EMBL" id="JABACJ020000022">
    <property type="protein sequence ID" value="MBU3877780.1"/>
    <property type="molecule type" value="Genomic_DNA"/>
</dbReference>
<reference evidence="3 4" key="1">
    <citation type="submission" date="2021-06" db="EMBL/GenBank/DDBJ databases">
        <title>Faecalicatena sp. nov. isolated from porcine feces.</title>
        <authorList>
            <person name="Oh B.S."/>
            <person name="Lee J.H."/>
        </authorList>
    </citation>
    <scope>NUCLEOTIDE SEQUENCE [LARGE SCALE GENOMIC DNA]</scope>
    <source>
        <strain evidence="3 4">AGMB00832</strain>
    </source>
</reference>
<keyword evidence="1" id="KW-0472">Membrane</keyword>
<gene>
    <name evidence="3" type="ORF">HGO97_018415</name>
</gene>